<keyword evidence="3" id="KW-0862">Zinc</keyword>
<keyword evidence="2" id="KW-0863">Zinc-finger</keyword>
<dbReference type="InterPro" id="IPR013083">
    <property type="entry name" value="Znf_RING/FYVE/PHD"/>
</dbReference>
<feature type="compositionally biased region" description="Low complexity" evidence="4">
    <location>
        <begin position="118"/>
        <end position="129"/>
    </location>
</feature>
<feature type="compositionally biased region" description="Polar residues" evidence="4">
    <location>
        <begin position="130"/>
        <end position="143"/>
    </location>
</feature>
<evidence type="ECO:0000256" key="1">
    <source>
        <dbReference type="ARBA" id="ARBA00022723"/>
    </source>
</evidence>
<evidence type="ECO:0000313" key="6">
    <source>
        <dbReference type="Proteomes" id="UP000887578"/>
    </source>
</evidence>
<dbReference type="SUPFAM" id="SSF57850">
    <property type="entry name" value="RING/U-box"/>
    <property type="match status" value="1"/>
</dbReference>
<dbReference type="InterPro" id="IPR001841">
    <property type="entry name" value="Znf_RING"/>
</dbReference>
<evidence type="ECO:0000256" key="3">
    <source>
        <dbReference type="ARBA" id="ARBA00022833"/>
    </source>
</evidence>
<name>A0A914PNH3_9BILA</name>
<feature type="domain" description="RING-type" evidence="5">
    <location>
        <begin position="4"/>
        <end position="32"/>
    </location>
</feature>
<dbReference type="AlphaFoldDB" id="A0A914PNH3"/>
<evidence type="ECO:0000313" key="7">
    <source>
        <dbReference type="WBParaSite" id="PDA_v2.g20059.t1"/>
    </source>
</evidence>
<dbReference type="InterPro" id="IPR050731">
    <property type="entry name" value="HRD1_E3_ubiq-ligases"/>
</dbReference>
<dbReference type="GO" id="GO:0036503">
    <property type="term" value="P:ERAD pathway"/>
    <property type="evidence" value="ECO:0007669"/>
    <property type="project" value="TreeGrafter"/>
</dbReference>
<organism evidence="6 7">
    <name type="scientific">Panagrolaimus davidi</name>
    <dbReference type="NCBI Taxonomy" id="227884"/>
    <lineage>
        <taxon>Eukaryota</taxon>
        <taxon>Metazoa</taxon>
        <taxon>Ecdysozoa</taxon>
        <taxon>Nematoda</taxon>
        <taxon>Chromadorea</taxon>
        <taxon>Rhabditida</taxon>
        <taxon>Tylenchina</taxon>
        <taxon>Panagrolaimomorpha</taxon>
        <taxon>Panagrolaimoidea</taxon>
        <taxon>Panagrolaimidae</taxon>
        <taxon>Panagrolaimus</taxon>
    </lineage>
</organism>
<feature type="region of interest" description="Disordered" evidence="4">
    <location>
        <begin position="118"/>
        <end position="143"/>
    </location>
</feature>
<dbReference type="GO" id="GO:0043161">
    <property type="term" value="P:proteasome-mediated ubiquitin-dependent protein catabolic process"/>
    <property type="evidence" value="ECO:0007669"/>
    <property type="project" value="TreeGrafter"/>
</dbReference>
<dbReference type="PANTHER" id="PTHR22763">
    <property type="entry name" value="RING ZINC FINGER PROTEIN"/>
    <property type="match status" value="1"/>
</dbReference>
<keyword evidence="1" id="KW-0479">Metal-binding</keyword>
<reference evidence="7" key="1">
    <citation type="submission" date="2022-11" db="UniProtKB">
        <authorList>
            <consortium name="WormBaseParasite"/>
        </authorList>
    </citation>
    <scope>IDENTIFICATION</scope>
</reference>
<dbReference type="GO" id="GO:0061630">
    <property type="term" value="F:ubiquitin protein ligase activity"/>
    <property type="evidence" value="ECO:0007669"/>
    <property type="project" value="TreeGrafter"/>
</dbReference>
<dbReference type="GO" id="GO:0008270">
    <property type="term" value="F:zinc ion binding"/>
    <property type="evidence" value="ECO:0007669"/>
    <property type="project" value="UniProtKB-KW"/>
</dbReference>
<dbReference type="Proteomes" id="UP000887578">
    <property type="component" value="Unplaced"/>
</dbReference>
<feature type="region of interest" description="Disordered" evidence="4">
    <location>
        <begin position="43"/>
        <end position="65"/>
    </location>
</feature>
<accession>A0A914PNH3</accession>
<proteinExistence type="predicted"/>
<protein>
    <submittedName>
        <fullName evidence="7">RING-type domain-containing protein</fullName>
    </submittedName>
</protein>
<dbReference type="Pfam" id="PF13639">
    <property type="entry name" value="zf-RING_2"/>
    <property type="match status" value="1"/>
</dbReference>
<sequence>MSSDARVTPCNHYFHGFCLKKWLFVKPVCPLCYVSLGDGTKLQQEEPPRSFFPRRRPREQQQQQNQFRRMFLTNYDSSRTVSASLQPLMMQDESGVDLDNLPQNESSTHRLRMMSTFSDWSSDSDSTATEFTVTSTEDTSSTN</sequence>
<dbReference type="Gene3D" id="3.30.40.10">
    <property type="entry name" value="Zinc/RING finger domain, C3HC4 (zinc finger)"/>
    <property type="match status" value="1"/>
</dbReference>
<evidence type="ECO:0000256" key="2">
    <source>
        <dbReference type="ARBA" id="ARBA00022771"/>
    </source>
</evidence>
<evidence type="ECO:0000256" key="4">
    <source>
        <dbReference type="SAM" id="MobiDB-lite"/>
    </source>
</evidence>
<keyword evidence="6" id="KW-1185">Reference proteome</keyword>
<dbReference type="PANTHER" id="PTHR22763:SF191">
    <property type="entry name" value="RING FINGER PROTEIN 145 HOMOLOG"/>
    <property type="match status" value="1"/>
</dbReference>
<dbReference type="WBParaSite" id="PDA_v2.g20059.t1">
    <property type="protein sequence ID" value="PDA_v2.g20059.t1"/>
    <property type="gene ID" value="PDA_v2.g20059"/>
</dbReference>
<dbReference type="GO" id="GO:0012505">
    <property type="term" value="C:endomembrane system"/>
    <property type="evidence" value="ECO:0007669"/>
    <property type="project" value="TreeGrafter"/>
</dbReference>
<evidence type="ECO:0000259" key="5">
    <source>
        <dbReference type="Pfam" id="PF13639"/>
    </source>
</evidence>